<keyword evidence="4" id="KW-1185">Reference proteome</keyword>
<feature type="domain" description="MD-2-related lipid-recognition" evidence="2">
    <location>
        <begin position="31"/>
        <end position="145"/>
    </location>
</feature>
<reference evidence="3 4" key="1">
    <citation type="submission" date="2018-06" db="EMBL/GenBank/DDBJ databases">
        <title>Comparative genomics reveals the genomic features of Rhizophagus irregularis, R. cerebriforme, R. diaphanum and Gigaspora rosea, and their symbiotic lifestyle signature.</title>
        <authorList>
            <person name="Morin E."/>
            <person name="San Clemente H."/>
            <person name="Chen E.C.H."/>
            <person name="De La Providencia I."/>
            <person name="Hainaut M."/>
            <person name="Kuo A."/>
            <person name="Kohler A."/>
            <person name="Murat C."/>
            <person name="Tang N."/>
            <person name="Roy S."/>
            <person name="Loubradou J."/>
            <person name="Henrissat B."/>
            <person name="Grigoriev I.V."/>
            <person name="Corradi N."/>
            <person name="Roux C."/>
            <person name="Martin F.M."/>
        </authorList>
    </citation>
    <scope>NUCLEOTIDE SEQUENCE [LARGE SCALE GENOMIC DNA]</scope>
    <source>
        <strain evidence="3 4">DAOM 194757</strain>
    </source>
</reference>
<feature type="chain" id="PRO_5017358316" description="MD-2-related lipid-recognition domain-containing protein" evidence="1">
    <location>
        <begin position="20"/>
        <end position="149"/>
    </location>
</feature>
<feature type="signal peptide" evidence="1">
    <location>
        <begin position="1"/>
        <end position="19"/>
    </location>
</feature>
<dbReference type="AlphaFoldDB" id="A0A397UUN8"/>
<dbReference type="EMBL" id="QKWP01000979">
    <property type="protein sequence ID" value="RIB12897.1"/>
    <property type="molecule type" value="Genomic_DNA"/>
</dbReference>
<evidence type="ECO:0000313" key="4">
    <source>
        <dbReference type="Proteomes" id="UP000266673"/>
    </source>
</evidence>
<dbReference type="Proteomes" id="UP000266673">
    <property type="component" value="Unassembled WGS sequence"/>
</dbReference>
<evidence type="ECO:0000313" key="3">
    <source>
        <dbReference type="EMBL" id="RIB12897.1"/>
    </source>
</evidence>
<gene>
    <name evidence="3" type="ORF">C2G38_1776928</name>
</gene>
<evidence type="ECO:0000259" key="2">
    <source>
        <dbReference type="SMART" id="SM00737"/>
    </source>
</evidence>
<keyword evidence="1" id="KW-0732">Signal</keyword>
<name>A0A397UUN8_9GLOM</name>
<evidence type="ECO:0000256" key="1">
    <source>
        <dbReference type="SAM" id="SignalP"/>
    </source>
</evidence>
<proteinExistence type="predicted"/>
<dbReference type="SMART" id="SM00737">
    <property type="entry name" value="ML"/>
    <property type="match status" value="1"/>
</dbReference>
<protein>
    <recommendedName>
        <fullName evidence="2">MD-2-related lipid-recognition domain-containing protein</fullName>
    </recommendedName>
</protein>
<accession>A0A397UUN8</accession>
<organism evidence="3 4">
    <name type="scientific">Gigaspora rosea</name>
    <dbReference type="NCBI Taxonomy" id="44941"/>
    <lineage>
        <taxon>Eukaryota</taxon>
        <taxon>Fungi</taxon>
        <taxon>Fungi incertae sedis</taxon>
        <taxon>Mucoromycota</taxon>
        <taxon>Glomeromycotina</taxon>
        <taxon>Glomeromycetes</taxon>
        <taxon>Diversisporales</taxon>
        <taxon>Gigasporaceae</taxon>
        <taxon>Gigaspora</taxon>
    </lineage>
</organism>
<sequence length="149" mass="16156">MKNFIFASILFALLLTVNAAPFQLNKRAITFFPCLSKDPINFIGVKIETDPPKSGEKESFNAFGTLTKDITNGKTILFIAYGDEKGNPIDKPYTQNFTDSIKAGNPFNVSAPDVPTPQLPDSYLINVIVKDPSEDIPIGCATAAVGEIN</sequence>
<comment type="caution">
    <text evidence="3">The sequence shown here is derived from an EMBL/GenBank/DDBJ whole genome shotgun (WGS) entry which is preliminary data.</text>
</comment>
<dbReference type="InterPro" id="IPR003172">
    <property type="entry name" value="ML_dom"/>
</dbReference>